<evidence type="ECO:0000259" key="2">
    <source>
        <dbReference type="PROSITE" id="PS50041"/>
    </source>
</evidence>
<dbReference type="AlphaFoldDB" id="A0AAD5FTW2"/>
<accession>A0AAD5FTW2</accession>
<dbReference type="PANTHER" id="PTHR22803">
    <property type="entry name" value="MANNOSE, PHOSPHOLIPASE, LECTIN RECEPTOR RELATED"/>
    <property type="match status" value="1"/>
</dbReference>
<evidence type="ECO:0000313" key="4">
    <source>
        <dbReference type="Proteomes" id="UP001205998"/>
    </source>
</evidence>
<reference evidence="3" key="1">
    <citation type="submission" date="2018-07" db="EMBL/GenBank/DDBJ databases">
        <title>Comparative genomics of catfishes provides insights into carnivory and benthic adaptation.</title>
        <authorList>
            <person name="Zhang Y."/>
            <person name="Wang D."/>
            <person name="Peng Z."/>
            <person name="Zheng S."/>
            <person name="Shao F."/>
            <person name="Tao W."/>
        </authorList>
    </citation>
    <scope>NUCLEOTIDE SEQUENCE</scope>
    <source>
        <strain evidence="3">Chongqing</strain>
    </source>
</reference>
<dbReference type="Proteomes" id="UP001205998">
    <property type="component" value="Unassembled WGS sequence"/>
</dbReference>
<sequence length="208" mass="24246">MSELFSDYVNYTQIRGEHIEKVVEIYDSADAASGHDVLDETEATNVQKSVPTVHTVLWVKYSNLNTEDRQLQTKYNTLTLERDQYQQEISEMNGLIGKLVQMKIYIYIVQLQLQEFIGKYFGGTEFWIGLTDSDREREFKWVDGTPVTTEFWWNGEPNDYGQREDCVITGFRNAMNNMSTWADVPCNYQAFGICEMKLLDERLEGQKN</sequence>
<dbReference type="PROSITE" id="PS50041">
    <property type="entry name" value="C_TYPE_LECTIN_2"/>
    <property type="match status" value="1"/>
</dbReference>
<protein>
    <submittedName>
        <fullName evidence="3">CD209 antigen-like protein C</fullName>
    </submittedName>
</protein>
<feature type="coiled-coil region" evidence="1">
    <location>
        <begin position="68"/>
        <end position="95"/>
    </location>
</feature>
<feature type="domain" description="C-type lectin" evidence="2">
    <location>
        <begin position="114"/>
        <end position="195"/>
    </location>
</feature>
<gene>
    <name evidence="3" type="ORF">C0J50_2718</name>
</gene>
<dbReference type="Gene3D" id="3.10.100.10">
    <property type="entry name" value="Mannose-Binding Protein A, subunit A"/>
    <property type="match status" value="1"/>
</dbReference>
<dbReference type="InterPro" id="IPR016186">
    <property type="entry name" value="C-type_lectin-like/link_sf"/>
</dbReference>
<keyword evidence="1" id="KW-0175">Coiled coil</keyword>
<evidence type="ECO:0000313" key="3">
    <source>
        <dbReference type="EMBL" id="KAI5628228.1"/>
    </source>
</evidence>
<comment type="caution">
    <text evidence="3">The sequence shown here is derived from an EMBL/GenBank/DDBJ whole genome shotgun (WGS) entry which is preliminary data.</text>
</comment>
<dbReference type="EMBL" id="MU545793">
    <property type="protein sequence ID" value="KAI5628228.1"/>
    <property type="molecule type" value="Genomic_DNA"/>
</dbReference>
<dbReference type="InterPro" id="IPR001304">
    <property type="entry name" value="C-type_lectin-like"/>
</dbReference>
<organism evidence="3 4">
    <name type="scientific">Silurus asotus</name>
    <name type="common">Amur catfish</name>
    <name type="synonym">Parasilurus asotus</name>
    <dbReference type="NCBI Taxonomy" id="30991"/>
    <lineage>
        <taxon>Eukaryota</taxon>
        <taxon>Metazoa</taxon>
        <taxon>Chordata</taxon>
        <taxon>Craniata</taxon>
        <taxon>Vertebrata</taxon>
        <taxon>Euteleostomi</taxon>
        <taxon>Actinopterygii</taxon>
        <taxon>Neopterygii</taxon>
        <taxon>Teleostei</taxon>
        <taxon>Ostariophysi</taxon>
        <taxon>Siluriformes</taxon>
        <taxon>Siluridae</taxon>
        <taxon>Silurus</taxon>
    </lineage>
</organism>
<dbReference type="Pfam" id="PF00059">
    <property type="entry name" value="Lectin_C"/>
    <property type="match status" value="1"/>
</dbReference>
<evidence type="ECO:0000256" key="1">
    <source>
        <dbReference type="SAM" id="Coils"/>
    </source>
</evidence>
<dbReference type="InterPro" id="IPR016187">
    <property type="entry name" value="CTDL_fold"/>
</dbReference>
<keyword evidence="4" id="KW-1185">Reference proteome</keyword>
<name>A0AAD5FTW2_SILAS</name>
<dbReference type="InterPro" id="IPR050111">
    <property type="entry name" value="C-type_lectin/snaclec_domain"/>
</dbReference>
<dbReference type="SUPFAM" id="SSF56436">
    <property type="entry name" value="C-type lectin-like"/>
    <property type="match status" value="1"/>
</dbReference>
<proteinExistence type="predicted"/>
<dbReference type="Gene3D" id="1.20.5.400">
    <property type="match status" value="1"/>
</dbReference>